<proteinExistence type="predicted"/>
<evidence type="ECO:0000313" key="1">
    <source>
        <dbReference type="EMBL" id="MBP2621384.1"/>
    </source>
</evidence>
<gene>
    <name evidence="1" type="ORF">DHL47_08645</name>
</gene>
<reference evidence="1 2" key="1">
    <citation type="submission" date="2018-05" db="EMBL/GenBank/DDBJ databases">
        <title>Draft genome sequence of Streptococcus panodentis CCUG 70867T.</title>
        <authorList>
            <person name="Salva-Serra F."/>
            <person name="Mendez V."/>
            <person name="Jaen-Luchoro D."/>
            <person name="Gonzales-Siles L."/>
            <person name="Karlsson R."/>
            <person name="Engstrom-Jakobsson H."/>
            <person name="Busquets A."/>
            <person name="Gomila M."/>
            <person name="Pineiro-Iglesias B."/>
            <person name="Bennasar-Figueras A."/>
            <person name="Seeger M."/>
            <person name="Moore E."/>
        </authorList>
    </citation>
    <scope>NUCLEOTIDE SEQUENCE [LARGE SCALE GENOMIC DNA]</scope>
    <source>
        <strain evidence="1 2">CCUG 70867</strain>
    </source>
</reference>
<comment type="caution">
    <text evidence="1">The sequence shown here is derived from an EMBL/GenBank/DDBJ whole genome shotgun (WGS) entry which is preliminary data.</text>
</comment>
<protein>
    <submittedName>
        <fullName evidence="1">Uncharacterized protein</fullName>
    </submittedName>
</protein>
<evidence type="ECO:0000313" key="2">
    <source>
        <dbReference type="Proteomes" id="UP001519349"/>
    </source>
</evidence>
<sequence length="64" mass="7471">MSLAFSFHASVLSLIGKSRQPILNENHQHTRQELTWLEEYETDKSANRQKSEKTLSLEVLYCFS</sequence>
<dbReference type="EMBL" id="QFAY01000017">
    <property type="protein sequence ID" value="MBP2621384.1"/>
    <property type="molecule type" value="Genomic_DNA"/>
</dbReference>
<organism evidence="1 2">
    <name type="scientific">Streptococcus panodentis</name>
    <dbReference type="NCBI Taxonomy" id="1581472"/>
    <lineage>
        <taxon>Bacteria</taxon>
        <taxon>Bacillati</taxon>
        <taxon>Bacillota</taxon>
        <taxon>Bacilli</taxon>
        <taxon>Lactobacillales</taxon>
        <taxon>Streptococcaceae</taxon>
        <taxon>Streptococcus</taxon>
    </lineage>
</organism>
<name>A0ABS5AXT5_9STRE</name>
<dbReference type="Proteomes" id="UP001519349">
    <property type="component" value="Unassembled WGS sequence"/>
</dbReference>
<keyword evidence="2" id="KW-1185">Reference proteome</keyword>
<accession>A0ABS5AXT5</accession>